<dbReference type="Proteomes" id="UP001057402">
    <property type="component" value="Chromosome 2"/>
</dbReference>
<evidence type="ECO:0000313" key="1">
    <source>
        <dbReference type="EMBL" id="KAI4384968.1"/>
    </source>
</evidence>
<name>A0ACB9S2W7_9MYRT</name>
<protein>
    <submittedName>
        <fullName evidence="1">Uncharacterized protein</fullName>
    </submittedName>
</protein>
<reference evidence="2" key="1">
    <citation type="journal article" date="2023" name="Front. Plant Sci.">
        <title>Chromosomal-level genome assembly of Melastoma candidum provides insights into trichome evolution.</title>
        <authorList>
            <person name="Zhong Y."/>
            <person name="Wu W."/>
            <person name="Sun C."/>
            <person name="Zou P."/>
            <person name="Liu Y."/>
            <person name="Dai S."/>
            <person name="Zhou R."/>
        </authorList>
    </citation>
    <scope>NUCLEOTIDE SEQUENCE [LARGE SCALE GENOMIC DNA]</scope>
</reference>
<evidence type="ECO:0000313" key="2">
    <source>
        <dbReference type="Proteomes" id="UP001057402"/>
    </source>
</evidence>
<accession>A0ACB9S2W7</accession>
<sequence>MRESGCTAGGLLLLFLVLLTCTYTSFGSSFFTPENYVLEAVNRNAPVISPSTEPQPQPQPFLPLLAPSPLTPYTNETPPTLSGLCAFNFSTVGAIMNTTATDCWASFAPYLANVVCCPQFDATLAILLGQSSKDTGMLSLNTSNSEHCLSDVMRILVGKGANETLQSICSVNPANLTQASCPIVDVNEFESSVDTSRLLAACSNVNPVKECCGQVCQNAILDAARKISLNDLSTSISVPISSGHVNRLDDCRHIVLRWLSSKLDPSSAETVLRGLSSCNTNKVCPLDFPSISVVAEECQGVAGNHSACCKSMEDYVSHLQEQSFLTNLQALNCAASLGIKLQKANISRDLYELCHINLKDFSLQVVSQESGCLLPSLPSDAMFDSTSGISFICDLNDNIAAPWPSDSIVQLPSCNKTSKIPALPTATSTRCGVQFLSLIVPLIASLSLPLKMPP</sequence>
<dbReference type="EMBL" id="CM042881">
    <property type="protein sequence ID" value="KAI4384968.1"/>
    <property type="molecule type" value="Genomic_DNA"/>
</dbReference>
<comment type="caution">
    <text evidence="1">The sequence shown here is derived from an EMBL/GenBank/DDBJ whole genome shotgun (WGS) entry which is preliminary data.</text>
</comment>
<organism evidence="1 2">
    <name type="scientific">Melastoma candidum</name>
    <dbReference type="NCBI Taxonomy" id="119954"/>
    <lineage>
        <taxon>Eukaryota</taxon>
        <taxon>Viridiplantae</taxon>
        <taxon>Streptophyta</taxon>
        <taxon>Embryophyta</taxon>
        <taxon>Tracheophyta</taxon>
        <taxon>Spermatophyta</taxon>
        <taxon>Magnoliopsida</taxon>
        <taxon>eudicotyledons</taxon>
        <taxon>Gunneridae</taxon>
        <taxon>Pentapetalae</taxon>
        <taxon>rosids</taxon>
        <taxon>malvids</taxon>
        <taxon>Myrtales</taxon>
        <taxon>Melastomataceae</taxon>
        <taxon>Melastomatoideae</taxon>
        <taxon>Melastomateae</taxon>
        <taxon>Melastoma</taxon>
    </lineage>
</organism>
<proteinExistence type="predicted"/>
<keyword evidence="2" id="KW-1185">Reference proteome</keyword>
<gene>
    <name evidence="1" type="ORF">MLD38_003049</name>
</gene>